<proteinExistence type="inferred from homology"/>
<evidence type="ECO:0000256" key="3">
    <source>
        <dbReference type="ARBA" id="ARBA00022525"/>
    </source>
</evidence>
<dbReference type="Gene3D" id="2.10.25.160">
    <property type="entry name" value="Granulin"/>
    <property type="match status" value="3"/>
</dbReference>
<sequence>MFRVSLCLFVWGIASCSITCPDGNTCSDSTTCCKTEHGYACCPYPKAVCCLDLAHCCPSGFTCNLATLMCDKANQPWLNTPMVKKEAAEKPFTPLENSHIPEQQKGSVGVVHCDNYYVCPDGTTCCRHPKGGWFCCGYSPGRCCLDGYHCCPWGYDCDHTYTHCVRQQGLRYPFTPKQALSSVPAALLSTPKEQSSLKEQTSLTALTEASSGTHEVGVIRCDSRFFCPQGKTCCKGSGGQWSCCPYRLGECCSDGKHCCDYGYKCDSTSMMCKQGFSEIPAGTQERAKSN</sequence>
<keyword evidence="5" id="KW-0732">Signal</keyword>
<evidence type="ECO:0000259" key="6">
    <source>
        <dbReference type="PROSITE" id="PS00799"/>
    </source>
</evidence>
<evidence type="ECO:0000256" key="5">
    <source>
        <dbReference type="SAM" id="SignalP"/>
    </source>
</evidence>
<evidence type="ECO:0000256" key="2">
    <source>
        <dbReference type="ARBA" id="ARBA00010093"/>
    </source>
</evidence>
<comment type="similarity">
    <text evidence="2">Belongs to the granulin family.</text>
</comment>
<evidence type="ECO:0000313" key="7">
    <source>
        <dbReference type="EMBL" id="KAE8282113.1"/>
    </source>
</evidence>
<dbReference type="GO" id="GO:0005576">
    <property type="term" value="C:extracellular region"/>
    <property type="evidence" value="ECO:0007669"/>
    <property type="project" value="UniProtKB-SubCell"/>
</dbReference>
<keyword evidence="4" id="KW-1015">Disulfide bond</keyword>
<dbReference type="Proteomes" id="UP000424527">
    <property type="component" value="Unassembled WGS sequence"/>
</dbReference>
<evidence type="ECO:0000256" key="4">
    <source>
        <dbReference type="ARBA" id="ARBA00023157"/>
    </source>
</evidence>
<dbReference type="SMART" id="SM00277">
    <property type="entry name" value="GRAN"/>
    <property type="match status" value="3"/>
</dbReference>
<protein>
    <recommendedName>
        <fullName evidence="6">Granulins domain-containing protein</fullName>
    </recommendedName>
</protein>
<dbReference type="Pfam" id="PF00396">
    <property type="entry name" value="Granulin"/>
    <property type="match status" value="3"/>
</dbReference>
<gene>
    <name evidence="7" type="ORF">D5F01_LYC19507</name>
</gene>
<dbReference type="SUPFAM" id="SSF57277">
    <property type="entry name" value="Granulin repeat"/>
    <property type="match status" value="2"/>
</dbReference>
<reference evidence="7 8" key="1">
    <citation type="submission" date="2019-07" db="EMBL/GenBank/DDBJ databases">
        <title>Chromosome genome assembly for large yellow croaker.</title>
        <authorList>
            <person name="Xiao S."/>
        </authorList>
    </citation>
    <scope>NUCLEOTIDE SEQUENCE [LARGE SCALE GENOMIC DNA]</scope>
    <source>
        <strain evidence="7">JMULYC20181020</strain>
        <tissue evidence="7">Muscle</tissue>
    </source>
</reference>
<evidence type="ECO:0000256" key="1">
    <source>
        <dbReference type="ARBA" id="ARBA00004613"/>
    </source>
</evidence>
<dbReference type="InterPro" id="IPR000118">
    <property type="entry name" value="Granulin"/>
</dbReference>
<dbReference type="InterPro" id="IPR039036">
    <property type="entry name" value="Granulin_fam"/>
</dbReference>
<evidence type="ECO:0000313" key="8">
    <source>
        <dbReference type="Proteomes" id="UP000424527"/>
    </source>
</evidence>
<dbReference type="PANTHER" id="PTHR12274:SF7">
    <property type="entry name" value="GRANULINS"/>
    <property type="match status" value="1"/>
</dbReference>
<feature type="chain" id="PRO_5026327363" description="Granulins domain-containing protein" evidence="5">
    <location>
        <begin position="17"/>
        <end position="290"/>
    </location>
</feature>
<keyword evidence="8" id="KW-1185">Reference proteome</keyword>
<feature type="signal peptide" evidence="5">
    <location>
        <begin position="1"/>
        <end position="16"/>
    </location>
</feature>
<comment type="subcellular location">
    <subcellularLocation>
        <location evidence="1">Secreted</location>
    </subcellularLocation>
</comment>
<dbReference type="PANTHER" id="PTHR12274">
    <property type="entry name" value="GRANULIN"/>
    <property type="match status" value="1"/>
</dbReference>
<dbReference type="InterPro" id="IPR037277">
    <property type="entry name" value="Granulin_sf"/>
</dbReference>
<dbReference type="PROSITE" id="PS51257">
    <property type="entry name" value="PROKAR_LIPOPROTEIN"/>
    <property type="match status" value="1"/>
</dbReference>
<organism evidence="7 8">
    <name type="scientific">Larimichthys crocea</name>
    <name type="common">Large yellow croaker</name>
    <name type="synonym">Pseudosciaena crocea</name>
    <dbReference type="NCBI Taxonomy" id="215358"/>
    <lineage>
        <taxon>Eukaryota</taxon>
        <taxon>Metazoa</taxon>
        <taxon>Chordata</taxon>
        <taxon>Craniata</taxon>
        <taxon>Vertebrata</taxon>
        <taxon>Euteleostomi</taxon>
        <taxon>Actinopterygii</taxon>
        <taxon>Neopterygii</taxon>
        <taxon>Teleostei</taxon>
        <taxon>Neoteleostei</taxon>
        <taxon>Acanthomorphata</taxon>
        <taxon>Eupercaria</taxon>
        <taxon>Sciaenidae</taxon>
        <taxon>Larimichthys</taxon>
    </lineage>
</organism>
<accession>A0A6G0HSS6</accession>
<comment type="caution">
    <text evidence="7">The sequence shown here is derived from an EMBL/GenBank/DDBJ whole genome shotgun (WGS) entry which is preliminary data.</text>
</comment>
<dbReference type="PROSITE" id="PS00799">
    <property type="entry name" value="GRANULINS"/>
    <property type="match status" value="2"/>
</dbReference>
<dbReference type="AlphaFoldDB" id="A0A6G0HSS6"/>
<keyword evidence="3" id="KW-0964">Secreted</keyword>
<feature type="domain" description="Granulins" evidence="6">
    <location>
        <begin position="144"/>
        <end position="157"/>
    </location>
</feature>
<dbReference type="EMBL" id="REGW02000019">
    <property type="protein sequence ID" value="KAE8282113.1"/>
    <property type="molecule type" value="Genomic_DNA"/>
</dbReference>
<name>A0A6G0HSS6_LARCR</name>
<feature type="domain" description="Granulins" evidence="6">
    <location>
        <begin position="50"/>
        <end position="63"/>
    </location>
</feature>